<feature type="domain" description="DUF547" evidence="2">
    <location>
        <begin position="127"/>
        <end position="237"/>
    </location>
</feature>
<feature type="chain" id="PRO_5045652006" evidence="1">
    <location>
        <begin position="26"/>
        <end position="385"/>
    </location>
</feature>
<dbReference type="RefSeq" id="WP_343162907.1">
    <property type="nucleotide sequence ID" value="NZ_JBHRSV010000028.1"/>
</dbReference>
<gene>
    <name evidence="3" type="ORF">ACFOOR_12445</name>
</gene>
<organism evidence="3 4">
    <name type="scientific">Hyphobacterium vulgare</name>
    <dbReference type="NCBI Taxonomy" id="1736751"/>
    <lineage>
        <taxon>Bacteria</taxon>
        <taxon>Pseudomonadati</taxon>
        <taxon>Pseudomonadota</taxon>
        <taxon>Alphaproteobacteria</taxon>
        <taxon>Maricaulales</taxon>
        <taxon>Maricaulaceae</taxon>
        <taxon>Hyphobacterium</taxon>
    </lineage>
</organism>
<sequence>MIRTLSFKAAATALALCLSAPAAMAQEGLAPEFSSFARSTHSGGPSVDYQIWTDLLRDIVYDVGLSDREPPVGRPILTGTRINTGNTSRYRYEGNRVVYHLMSEEYRNAITEYRRDLETLPERVDLARLSSDEQLAYWINLHNVAVIEQLMNEYPVTRVNRVQINGEPLYEAKILNVAGVPLSLNDIRLRIVYEQWNDPLVIYGFFNGAVGSPNILRNAYTGANVWTSLSNNAREFINSLRGIEIDRDELEVSVIYNDARPYFFPNWNADLRSHLSGYAIDSAYDQLRGNLPIDADVEAWEIADLINGSGRCTGGAGDITVQSYSREGGNVSSGVCGAIPQTAQALIRDVEIRRLELIRNGTYGRVYVRDIPTDDPDTEEDESQR</sequence>
<evidence type="ECO:0000313" key="3">
    <source>
        <dbReference type="EMBL" id="MFC2926919.1"/>
    </source>
</evidence>
<name>A0ABV6ZZZ5_9PROT</name>
<dbReference type="Pfam" id="PF04784">
    <property type="entry name" value="DUF547"/>
    <property type="match status" value="1"/>
</dbReference>
<proteinExistence type="predicted"/>
<dbReference type="EMBL" id="JBHRSV010000028">
    <property type="protein sequence ID" value="MFC2926919.1"/>
    <property type="molecule type" value="Genomic_DNA"/>
</dbReference>
<evidence type="ECO:0000259" key="2">
    <source>
        <dbReference type="Pfam" id="PF04784"/>
    </source>
</evidence>
<protein>
    <submittedName>
        <fullName evidence="3">DUF547 domain-containing protein</fullName>
    </submittedName>
</protein>
<accession>A0ABV6ZZZ5</accession>
<evidence type="ECO:0000313" key="4">
    <source>
        <dbReference type="Proteomes" id="UP001595379"/>
    </source>
</evidence>
<evidence type="ECO:0000256" key="1">
    <source>
        <dbReference type="SAM" id="SignalP"/>
    </source>
</evidence>
<dbReference type="Proteomes" id="UP001595379">
    <property type="component" value="Unassembled WGS sequence"/>
</dbReference>
<reference evidence="4" key="1">
    <citation type="journal article" date="2019" name="Int. J. Syst. Evol. Microbiol.">
        <title>The Global Catalogue of Microorganisms (GCM) 10K type strain sequencing project: providing services to taxonomists for standard genome sequencing and annotation.</title>
        <authorList>
            <consortium name="The Broad Institute Genomics Platform"/>
            <consortium name="The Broad Institute Genome Sequencing Center for Infectious Disease"/>
            <person name="Wu L."/>
            <person name="Ma J."/>
        </authorList>
    </citation>
    <scope>NUCLEOTIDE SEQUENCE [LARGE SCALE GENOMIC DNA]</scope>
    <source>
        <strain evidence="4">KCTC 52487</strain>
    </source>
</reference>
<dbReference type="InterPro" id="IPR006869">
    <property type="entry name" value="DUF547"/>
</dbReference>
<comment type="caution">
    <text evidence="3">The sequence shown here is derived from an EMBL/GenBank/DDBJ whole genome shotgun (WGS) entry which is preliminary data.</text>
</comment>
<feature type="signal peptide" evidence="1">
    <location>
        <begin position="1"/>
        <end position="25"/>
    </location>
</feature>
<keyword evidence="4" id="KW-1185">Reference proteome</keyword>
<keyword evidence="1" id="KW-0732">Signal</keyword>